<gene>
    <name evidence="1" type="ORF">HSUHS5_0637</name>
</gene>
<dbReference type="AlphaFoldDB" id="E7G3V3"/>
<sequence>MLGDFYSKVVENCADIGLELEKVAQAYNLDVGELWFDLLKVHTLIRTDPKGEFKILSPENAKRIDEDAFYENKNLEVIQRYDICVKKRLFKYFLDIELSADEDKLYVVLEHPFMIINDKWLFDELCDHIEACMAFKRIILRQMQSQHALFKQELARYATQDTYPDRFCIKSTNYKPSRHGYFEFSLKKAWEHKNNEEAPVNAVYGACKGSTVLKYIKPMQGVDGRNLKGEMCVVETLKNIPVELEYSAEAFESSDSIHEISYVSKTIQYVAFMGNTLKGFTKSQYMEMKSTNMPMFLGGIEGGIVLKISAKDGIEDAIGDNLRVEAKEIYIQGNVGKNVKLVAKKISIDGQLHTESSAIADEIAVTNNKGLCKGKIVHCKYADRGTIFAETCKVEACAGTLIHAKEITLKQVKSNNAFYFSSSCTLDRVDGNENAFCFSAFATPENKEVLEYIRVAMDTYKDKAQRVMVEYQKLNVYMQKNQPVIDKIRNADINTRKALIEQDSVKHIYYDFMDCLKRIKILHMYLSRIQDLNRSFVERLTQIESEMKQAKIHTNGPWTAFNTITYVKIYSKGSQNVLTEKGETADYVLENGEVSKVARYQHAT</sequence>
<accession>E7G3V3</accession>
<dbReference type="Proteomes" id="UP000054093">
    <property type="component" value="Unassembled WGS sequence"/>
</dbReference>
<comment type="caution">
    <text evidence="1">The sequence shown here is derived from an EMBL/GenBank/DDBJ whole genome shotgun (WGS) entry which is preliminary data.</text>
</comment>
<reference evidence="1 2" key="1">
    <citation type="journal article" date="2011" name="Vet. Res.">
        <title>Genome sequence of Helicobacter suis supports its role in gastric pathology.</title>
        <authorList>
            <person name="Vermoote M."/>
            <person name="Vandekerckhove T.T."/>
            <person name="Flahou B."/>
            <person name="Pasmans F."/>
            <person name="Smet A."/>
            <person name="De Groote D."/>
            <person name="Van Criekinge W."/>
            <person name="Ducatelle R."/>
            <person name="Haesebrouck F."/>
        </authorList>
    </citation>
    <scope>NUCLEOTIDE SEQUENCE [LARGE SCALE GENOMIC DNA]</scope>
    <source>
        <strain evidence="1 2">HS5</strain>
    </source>
</reference>
<proteinExistence type="predicted"/>
<dbReference type="EMBL" id="ADHO01000110">
    <property type="protein sequence ID" value="EFX41950.1"/>
    <property type="molecule type" value="Genomic_DNA"/>
</dbReference>
<evidence type="ECO:0000313" key="1">
    <source>
        <dbReference type="EMBL" id="EFX41950.1"/>
    </source>
</evidence>
<protein>
    <submittedName>
        <fullName evidence="1">Uncharacterized protein</fullName>
    </submittedName>
</protein>
<evidence type="ECO:0000313" key="2">
    <source>
        <dbReference type="Proteomes" id="UP000054093"/>
    </source>
</evidence>
<organism evidence="1 2">
    <name type="scientific">Helicobacter suis HS5</name>
    <dbReference type="NCBI Taxonomy" id="710394"/>
    <lineage>
        <taxon>Bacteria</taxon>
        <taxon>Pseudomonadati</taxon>
        <taxon>Campylobacterota</taxon>
        <taxon>Epsilonproteobacteria</taxon>
        <taxon>Campylobacterales</taxon>
        <taxon>Helicobacteraceae</taxon>
        <taxon>Helicobacter</taxon>
    </lineage>
</organism>
<name>E7G3V3_9HELI</name>